<keyword evidence="3" id="KW-0342">GTP-binding</keyword>
<keyword evidence="1" id="KW-0488">Methylation</keyword>
<dbReference type="PANTHER" id="PTHR24072">
    <property type="entry name" value="RHO FAMILY GTPASE"/>
    <property type="match status" value="1"/>
</dbReference>
<dbReference type="Proteomes" id="UP000038830">
    <property type="component" value="Unassembled WGS sequence"/>
</dbReference>
<proteinExistence type="predicted"/>
<evidence type="ECO:0000256" key="1">
    <source>
        <dbReference type="ARBA" id="ARBA00022481"/>
    </source>
</evidence>
<feature type="region of interest" description="Disordered" evidence="4">
    <location>
        <begin position="1"/>
        <end position="20"/>
    </location>
</feature>
<dbReference type="AlphaFoldDB" id="A0A0H5C7H4"/>
<dbReference type="PROSITE" id="PS51420">
    <property type="entry name" value="RHO"/>
    <property type="match status" value="1"/>
</dbReference>
<dbReference type="SMART" id="SM00173">
    <property type="entry name" value="RAS"/>
    <property type="match status" value="1"/>
</dbReference>
<dbReference type="EMBL" id="CDQK01000005">
    <property type="protein sequence ID" value="CEP23897.1"/>
    <property type="molecule type" value="Genomic_DNA"/>
</dbReference>
<gene>
    <name evidence="5" type="primary">Rac</name>
    <name evidence="5" type="ORF">BN1211_4590</name>
</gene>
<feature type="region of interest" description="Disordered" evidence="4">
    <location>
        <begin position="25"/>
        <end position="50"/>
    </location>
</feature>
<dbReference type="GO" id="GO:0005525">
    <property type="term" value="F:GTP binding"/>
    <property type="evidence" value="ECO:0007669"/>
    <property type="project" value="UniProtKB-KW"/>
</dbReference>
<evidence type="ECO:0000256" key="2">
    <source>
        <dbReference type="ARBA" id="ARBA00022741"/>
    </source>
</evidence>
<dbReference type="Pfam" id="PF00071">
    <property type="entry name" value="Ras"/>
    <property type="match status" value="1"/>
</dbReference>
<dbReference type="InterPro" id="IPR003578">
    <property type="entry name" value="Small_GTPase_Rho"/>
</dbReference>
<dbReference type="SUPFAM" id="SSF52540">
    <property type="entry name" value="P-loop containing nucleoside triphosphate hydrolases"/>
    <property type="match status" value="1"/>
</dbReference>
<protein>
    <submittedName>
        <fullName evidence="5">Rac protein</fullName>
    </submittedName>
</protein>
<feature type="compositionally biased region" description="Basic and acidic residues" evidence="4">
    <location>
        <begin position="1"/>
        <end position="13"/>
    </location>
</feature>
<dbReference type="InterPro" id="IPR005225">
    <property type="entry name" value="Small_GTP-bd"/>
</dbReference>
<dbReference type="GO" id="GO:0007264">
    <property type="term" value="P:small GTPase-mediated signal transduction"/>
    <property type="evidence" value="ECO:0007669"/>
    <property type="project" value="InterPro"/>
</dbReference>
<evidence type="ECO:0000313" key="5">
    <source>
        <dbReference type="EMBL" id="CEP23897.1"/>
    </source>
</evidence>
<evidence type="ECO:0000256" key="3">
    <source>
        <dbReference type="ARBA" id="ARBA00023134"/>
    </source>
</evidence>
<evidence type="ECO:0000256" key="4">
    <source>
        <dbReference type="SAM" id="MobiDB-lite"/>
    </source>
</evidence>
<dbReference type="InterPro" id="IPR001806">
    <property type="entry name" value="Small_GTPase"/>
</dbReference>
<dbReference type="NCBIfam" id="TIGR00231">
    <property type="entry name" value="small_GTP"/>
    <property type="match status" value="1"/>
</dbReference>
<organism evidence="5 6">
    <name type="scientific">Cyberlindnera jadinii (strain ATCC 18201 / CBS 1600 / BCRC 20928 / JCM 3617 / NBRC 0987 / NRRL Y-1542)</name>
    <name type="common">Torula yeast</name>
    <name type="synonym">Candida utilis</name>
    <dbReference type="NCBI Taxonomy" id="983966"/>
    <lineage>
        <taxon>Eukaryota</taxon>
        <taxon>Fungi</taxon>
        <taxon>Dikarya</taxon>
        <taxon>Ascomycota</taxon>
        <taxon>Saccharomycotina</taxon>
        <taxon>Saccharomycetes</taxon>
        <taxon>Phaffomycetales</taxon>
        <taxon>Phaffomycetaceae</taxon>
        <taxon>Cyberlindnera</taxon>
    </lineage>
</organism>
<dbReference type="SMART" id="SM00174">
    <property type="entry name" value="RHO"/>
    <property type="match status" value="1"/>
</dbReference>
<feature type="compositionally biased region" description="Low complexity" evidence="4">
    <location>
        <begin position="35"/>
        <end position="46"/>
    </location>
</feature>
<keyword evidence="2" id="KW-0547">Nucleotide-binding</keyword>
<accession>A0A0H5C7H4</accession>
<dbReference type="SMR" id="A0A0H5C7H4"/>
<evidence type="ECO:0000313" key="6">
    <source>
        <dbReference type="Proteomes" id="UP000038830"/>
    </source>
</evidence>
<dbReference type="PRINTS" id="PR00449">
    <property type="entry name" value="RASTRNSFRMNG"/>
</dbReference>
<sequence>MIRNKENENESPYKENVPIQLRKSTAQGLKPRAYSQNSRNTNQQSSLWPPTKLPAAQHRVFHPSGHDALNHRSIVLVGDPKCGKSSLVLTYLAQRYTHPKGLSPVDTYEKMIHFNNSQPVNLQIWDIPGDEEYDRFRPLAYTGAKGVLICFNLEMPGTFQSIQFKWIPELETHCPAAERIIVGIGSHLRSDPKMAHGLPSVEYCQQYASSVGCKYMECSLLNNRSYSRIFEAMAMMLSKDCSSNHLSSLTELPKVRTPNRLQTLVESPRRSSFKKRHSVCTIV</sequence>
<reference evidence="6" key="1">
    <citation type="journal article" date="2015" name="J. Biotechnol.">
        <title>The structure of the Cyberlindnera jadinii genome and its relation to Candida utilis analyzed by the occurrence of single nucleotide polymorphisms.</title>
        <authorList>
            <person name="Rupp O."/>
            <person name="Brinkrolf K."/>
            <person name="Buerth C."/>
            <person name="Kunigo M."/>
            <person name="Schneider J."/>
            <person name="Jaenicke S."/>
            <person name="Goesmann A."/>
            <person name="Puehler A."/>
            <person name="Jaeger K.-E."/>
            <person name="Ernst J.F."/>
        </authorList>
    </citation>
    <scope>NUCLEOTIDE SEQUENCE [LARGE SCALE GENOMIC DNA]</scope>
    <source>
        <strain evidence="6">ATCC 18201 / CBS 1600 / BCRC 20928 / JCM 3617 / NBRC 0987 / NRRL Y-1542</strain>
    </source>
</reference>
<name>A0A0H5C7H4_CYBJN</name>
<dbReference type="PROSITE" id="PS51419">
    <property type="entry name" value="RAB"/>
    <property type="match status" value="1"/>
</dbReference>
<dbReference type="InterPro" id="IPR027417">
    <property type="entry name" value="P-loop_NTPase"/>
</dbReference>
<dbReference type="Gene3D" id="3.40.50.300">
    <property type="entry name" value="P-loop containing nucleotide triphosphate hydrolases"/>
    <property type="match status" value="1"/>
</dbReference>
<dbReference type="GO" id="GO:0003924">
    <property type="term" value="F:GTPase activity"/>
    <property type="evidence" value="ECO:0007669"/>
    <property type="project" value="InterPro"/>
</dbReference>
<dbReference type="SMART" id="SM00175">
    <property type="entry name" value="RAB"/>
    <property type="match status" value="1"/>
</dbReference>